<keyword evidence="3" id="KW-1185">Reference proteome</keyword>
<feature type="region of interest" description="Disordered" evidence="1">
    <location>
        <begin position="1"/>
        <end position="50"/>
    </location>
</feature>
<gene>
    <name evidence="2" type="ORF">D4764_08G0007830</name>
</gene>
<dbReference type="Proteomes" id="UP000324091">
    <property type="component" value="Chromosome 8"/>
</dbReference>
<dbReference type="EMBL" id="RHFK02000021">
    <property type="protein sequence ID" value="TWW56796.1"/>
    <property type="molecule type" value="Genomic_DNA"/>
</dbReference>
<reference evidence="2 3" key="1">
    <citation type="submission" date="2019-04" db="EMBL/GenBank/DDBJ databases">
        <title>Chromosome genome assembly for Takifugu flavidus.</title>
        <authorList>
            <person name="Xiao S."/>
        </authorList>
    </citation>
    <scope>NUCLEOTIDE SEQUENCE [LARGE SCALE GENOMIC DNA]</scope>
    <source>
        <strain evidence="2">HTHZ2018</strain>
        <tissue evidence="2">Muscle</tissue>
    </source>
</reference>
<evidence type="ECO:0000313" key="2">
    <source>
        <dbReference type="EMBL" id="TWW56796.1"/>
    </source>
</evidence>
<sequence length="139" mass="15671">MGREGRSNPGDSGSHSPKREREKERERGGACIQDRTVPEMDTGPGSRMELPRRCCRATGEGVLGVRTRGDRNARLRAREERGIYHWMNRFTPLRVARLRIALQEKVGPESAEHHTFSVWLSAEACSGGGCGVWREWLNV</sequence>
<organism evidence="2 3">
    <name type="scientific">Takifugu flavidus</name>
    <name type="common">sansaifugu</name>
    <dbReference type="NCBI Taxonomy" id="433684"/>
    <lineage>
        <taxon>Eukaryota</taxon>
        <taxon>Metazoa</taxon>
        <taxon>Chordata</taxon>
        <taxon>Craniata</taxon>
        <taxon>Vertebrata</taxon>
        <taxon>Euteleostomi</taxon>
        <taxon>Actinopterygii</taxon>
        <taxon>Neopterygii</taxon>
        <taxon>Teleostei</taxon>
        <taxon>Neoteleostei</taxon>
        <taxon>Acanthomorphata</taxon>
        <taxon>Eupercaria</taxon>
        <taxon>Tetraodontiformes</taxon>
        <taxon>Tetradontoidea</taxon>
        <taxon>Tetraodontidae</taxon>
        <taxon>Takifugu</taxon>
    </lineage>
</organism>
<evidence type="ECO:0000313" key="3">
    <source>
        <dbReference type="Proteomes" id="UP000324091"/>
    </source>
</evidence>
<accession>A0A5C6MNW0</accession>
<evidence type="ECO:0000256" key="1">
    <source>
        <dbReference type="SAM" id="MobiDB-lite"/>
    </source>
</evidence>
<protein>
    <submittedName>
        <fullName evidence="2">Uncharacterized protein</fullName>
    </submittedName>
</protein>
<feature type="compositionally biased region" description="Basic and acidic residues" evidence="1">
    <location>
        <begin position="17"/>
        <end position="28"/>
    </location>
</feature>
<dbReference type="AlphaFoldDB" id="A0A5C6MNW0"/>
<name>A0A5C6MNW0_9TELE</name>
<proteinExistence type="predicted"/>
<comment type="caution">
    <text evidence="2">The sequence shown here is derived from an EMBL/GenBank/DDBJ whole genome shotgun (WGS) entry which is preliminary data.</text>
</comment>